<gene>
    <name evidence="2" type="ORF">B296_00048239</name>
</gene>
<organism evidence="2 3">
    <name type="scientific">Ensete ventricosum</name>
    <name type="common">Abyssinian banana</name>
    <name type="synonym">Musa ensete</name>
    <dbReference type="NCBI Taxonomy" id="4639"/>
    <lineage>
        <taxon>Eukaryota</taxon>
        <taxon>Viridiplantae</taxon>
        <taxon>Streptophyta</taxon>
        <taxon>Embryophyta</taxon>
        <taxon>Tracheophyta</taxon>
        <taxon>Spermatophyta</taxon>
        <taxon>Magnoliopsida</taxon>
        <taxon>Liliopsida</taxon>
        <taxon>Zingiberales</taxon>
        <taxon>Musaceae</taxon>
        <taxon>Ensete</taxon>
    </lineage>
</organism>
<sequence>MQWNLARSSLEDSPKGSETHGNTLGDRSKKTIRLGTRMSEAAGFVGIQEVVPPKVPKSVICDFLDFLAVVSPWWSQNPGLCLVVVPPVLVVVSPIPQNFGMIKFLAPNFEANWGL</sequence>
<accession>A0A426Y3A7</accession>
<evidence type="ECO:0000313" key="3">
    <source>
        <dbReference type="Proteomes" id="UP000287651"/>
    </source>
</evidence>
<name>A0A426Y3A7_ENSVE</name>
<protein>
    <submittedName>
        <fullName evidence="2">Uncharacterized protein</fullName>
    </submittedName>
</protein>
<comment type="caution">
    <text evidence="2">The sequence shown here is derived from an EMBL/GenBank/DDBJ whole genome shotgun (WGS) entry which is preliminary data.</text>
</comment>
<dbReference type="Proteomes" id="UP000287651">
    <property type="component" value="Unassembled WGS sequence"/>
</dbReference>
<dbReference type="EMBL" id="AMZH03015320">
    <property type="protein sequence ID" value="RRT46235.1"/>
    <property type="molecule type" value="Genomic_DNA"/>
</dbReference>
<evidence type="ECO:0000313" key="2">
    <source>
        <dbReference type="EMBL" id="RRT46235.1"/>
    </source>
</evidence>
<dbReference type="AlphaFoldDB" id="A0A426Y3A7"/>
<feature type="compositionally biased region" description="Basic and acidic residues" evidence="1">
    <location>
        <begin position="9"/>
        <end position="18"/>
    </location>
</feature>
<feature type="region of interest" description="Disordered" evidence="1">
    <location>
        <begin position="1"/>
        <end position="30"/>
    </location>
</feature>
<reference evidence="2 3" key="1">
    <citation type="journal article" date="2014" name="Agronomy (Basel)">
        <title>A Draft Genome Sequence for Ensete ventricosum, the Drought-Tolerant Tree Against Hunger.</title>
        <authorList>
            <person name="Harrison J."/>
            <person name="Moore K.A."/>
            <person name="Paszkiewicz K."/>
            <person name="Jones T."/>
            <person name="Grant M."/>
            <person name="Ambacheew D."/>
            <person name="Muzemil S."/>
            <person name="Studholme D.J."/>
        </authorList>
    </citation>
    <scope>NUCLEOTIDE SEQUENCE [LARGE SCALE GENOMIC DNA]</scope>
</reference>
<evidence type="ECO:0000256" key="1">
    <source>
        <dbReference type="SAM" id="MobiDB-lite"/>
    </source>
</evidence>
<proteinExistence type="predicted"/>